<evidence type="ECO:0000313" key="4">
    <source>
        <dbReference type="EMBL" id="AUX30826.1"/>
    </source>
</evidence>
<evidence type="ECO:0000256" key="1">
    <source>
        <dbReference type="ARBA" id="ARBA00007177"/>
    </source>
</evidence>
<accession>A0A4P2QLW7</accession>
<evidence type="ECO:0000256" key="3">
    <source>
        <dbReference type="SAM" id="MobiDB-lite"/>
    </source>
</evidence>
<dbReference type="EMBL" id="CP012672">
    <property type="protein sequence ID" value="AUX30826.1"/>
    <property type="molecule type" value="Genomic_DNA"/>
</dbReference>
<reference evidence="4 5" key="1">
    <citation type="submission" date="2015-09" db="EMBL/GenBank/DDBJ databases">
        <title>Sorangium comparison.</title>
        <authorList>
            <person name="Zaburannyi N."/>
            <person name="Bunk B."/>
            <person name="Overmann J."/>
            <person name="Mueller R."/>
        </authorList>
    </citation>
    <scope>NUCLEOTIDE SEQUENCE [LARGE SCALE GENOMIC DNA]</scope>
    <source>
        <strain evidence="4 5">So ce836</strain>
    </source>
</reference>
<gene>
    <name evidence="4" type="ORF">SOCE836_029390</name>
</gene>
<evidence type="ECO:0000256" key="2">
    <source>
        <dbReference type="ARBA" id="ARBA00023186"/>
    </source>
</evidence>
<feature type="compositionally biased region" description="Basic and acidic residues" evidence="3">
    <location>
        <begin position="18"/>
        <end position="33"/>
    </location>
</feature>
<sequence>MGPKSYGQGCMGWSTSPRPDRRAARRGTLHDRQGLSLADPTDYPERRLGLQRDDGFLEVRFERHDRTRPVHVAHRAPCRMLFPRQEPDEPLLGVFITTSGGTAGGDVLRVSIEASRGATATVTSQAAEKIYPSLGAPSCLSLKLRVEEGAELEWLPQETILFDSARLERRVELDVAPGGSLLALDLVVFGRLARGERFTAGALHDVWRLRRGGRLTWADALGLSGDVAAQIASPAGFGGATAAGLLLLVADDAAAWVDEARARLSRGSSRAGVTLVGGALVARALGAEPAHVRRDLAELVSWLRAARSGHPARMPRFWSI</sequence>
<keyword evidence="2" id="KW-0143">Chaperone</keyword>
<dbReference type="Proteomes" id="UP000295497">
    <property type="component" value="Chromosome"/>
</dbReference>
<dbReference type="InterPro" id="IPR002669">
    <property type="entry name" value="UreD"/>
</dbReference>
<dbReference type="HAMAP" id="MF_01384">
    <property type="entry name" value="UreD"/>
    <property type="match status" value="1"/>
</dbReference>
<protein>
    <submittedName>
        <fullName evidence="4">Uncharacterized protein</fullName>
    </submittedName>
</protein>
<comment type="similarity">
    <text evidence="1">Belongs to the UreD family.</text>
</comment>
<dbReference type="AlphaFoldDB" id="A0A4P2QLW7"/>
<dbReference type="GO" id="GO:0016151">
    <property type="term" value="F:nickel cation binding"/>
    <property type="evidence" value="ECO:0007669"/>
    <property type="project" value="InterPro"/>
</dbReference>
<feature type="region of interest" description="Disordered" evidence="3">
    <location>
        <begin position="1"/>
        <end position="47"/>
    </location>
</feature>
<evidence type="ECO:0000313" key="5">
    <source>
        <dbReference type="Proteomes" id="UP000295497"/>
    </source>
</evidence>
<dbReference type="PANTHER" id="PTHR33643:SF1">
    <property type="entry name" value="UREASE ACCESSORY PROTEIN D"/>
    <property type="match status" value="1"/>
</dbReference>
<organism evidence="4 5">
    <name type="scientific">Sorangium cellulosum</name>
    <name type="common">Polyangium cellulosum</name>
    <dbReference type="NCBI Taxonomy" id="56"/>
    <lineage>
        <taxon>Bacteria</taxon>
        <taxon>Pseudomonadati</taxon>
        <taxon>Myxococcota</taxon>
        <taxon>Polyangia</taxon>
        <taxon>Polyangiales</taxon>
        <taxon>Polyangiaceae</taxon>
        <taxon>Sorangium</taxon>
    </lineage>
</organism>
<name>A0A4P2QLW7_SORCE</name>
<dbReference type="Pfam" id="PF01774">
    <property type="entry name" value="UreD"/>
    <property type="match status" value="1"/>
</dbReference>
<proteinExistence type="inferred from homology"/>
<dbReference type="PANTHER" id="PTHR33643">
    <property type="entry name" value="UREASE ACCESSORY PROTEIN D"/>
    <property type="match status" value="1"/>
</dbReference>